<organism evidence="2 3">
    <name type="scientific">Paraphoma chrysanthemicola</name>
    <dbReference type="NCBI Taxonomy" id="798071"/>
    <lineage>
        <taxon>Eukaryota</taxon>
        <taxon>Fungi</taxon>
        <taxon>Dikarya</taxon>
        <taxon>Ascomycota</taxon>
        <taxon>Pezizomycotina</taxon>
        <taxon>Dothideomycetes</taxon>
        <taxon>Pleosporomycetidae</taxon>
        <taxon>Pleosporales</taxon>
        <taxon>Pleosporineae</taxon>
        <taxon>Phaeosphaeriaceae</taxon>
        <taxon>Paraphoma</taxon>
    </lineage>
</organism>
<dbReference type="OrthoDB" id="3785839at2759"/>
<evidence type="ECO:0000313" key="3">
    <source>
        <dbReference type="Proteomes" id="UP000813461"/>
    </source>
</evidence>
<evidence type="ECO:0000313" key="2">
    <source>
        <dbReference type="EMBL" id="KAH7088701.1"/>
    </source>
</evidence>
<feature type="compositionally biased region" description="Polar residues" evidence="1">
    <location>
        <begin position="164"/>
        <end position="192"/>
    </location>
</feature>
<dbReference type="AlphaFoldDB" id="A0A8K0VZ45"/>
<feature type="region of interest" description="Disordered" evidence="1">
    <location>
        <begin position="635"/>
        <end position="655"/>
    </location>
</feature>
<sequence length="655" mass="73608">MDPAPFDTGFTPDAHTRLPTLDESNDVARRVHSYLPPPSTHGSFPNSISRGLSPLNETTALHLGHAGDDRSRYTNLGQHFSHAVFTPTRLNHPPTPPEQSDEFDLLRKWHMEQGSEEPHLHNRATPQDASIMRTHPSILQSYDQNNILTLPQISTVFGEWNRTPTSQSIQQPLSTSGHARPVQQATSQQWSPNADGVYYNQGQFDLDQPQYVNQSQNTSMQSLPVNPYSRTLPLPPQLQSTMVQSPYQPAPHTPSVQQWPTSHLLNQPSTRQLTRQPKASKNAPSPGYDGRVILDKKTQTKQEAFQKKAEERRRKRQAMAASKASQPRPRKTSNTGGVKRRLSSGTIDLTTPTTTPSLRPPQVPGYHPPAQSYGYVPPSKFLQPPGYVPVYGPGPISSPLARTLTPPPPPPINHDSQPQAIVREYEDYKWSATLYEVEHKDQYDFAQAWLEDLLKINLNKEHKWHTHTTQGFIPGGDRFSLLVLHNAADPFEWGPASESTSTIGVYGAHWYEHEDIHWKTLSPGIDWLLNWCLAQGGISIKKKWRSDEPNAREKRFHRAYWLAANMRDLKGLLNHGMSSDAPHDAVDKDFDDEFEVSEEGLTWGGWTDDVGEDGVKGELDEEESLKAWSEILETNDENGDEGGVQHVVTGSSEWM</sequence>
<protein>
    <submittedName>
        <fullName evidence="2">Uncharacterized protein</fullName>
    </submittedName>
</protein>
<feature type="compositionally biased region" description="Polar residues" evidence="1">
    <location>
        <begin position="237"/>
        <end position="247"/>
    </location>
</feature>
<comment type="caution">
    <text evidence="2">The sequence shown here is derived from an EMBL/GenBank/DDBJ whole genome shotgun (WGS) entry which is preliminary data.</text>
</comment>
<proteinExistence type="predicted"/>
<dbReference type="Proteomes" id="UP000813461">
    <property type="component" value="Unassembled WGS sequence"/>
</dbReference>
<dbReference type="EMBL" id="JAGMVJ010000007">
    <property type="protein sequence ID" value="KAH7088701.1"/>
    <property type="molecule type" value="Genomic_DNA"/>
</dbReference>
<feature type="compositionally biased region" description="Pro residues" evidence="1">
    <location>
        <begin position="358"/>
        <end position="367"/>
    </location>
</feature>
<evidence type="ECO:0000256" key="1">
    <source>
        <dbReference type="SAM" id="MobiDB-lite"/>
    </source>
</evidence>
<reference evidence="2" key="1">
    <citation type="journal article" date="2021" name="Nat. Commun.">
        <title>Genetic determinants of endophytism in the Arabidopsis root mycobiome.</title>
        <authorList>
            <person name="Mesny F."/>
            <person name="Miyauchi S."/>
            <person name="Thiergart T."/>
            <person name="Pickel B."/>
            <person name="Atanasova L."/>
            <person name="Karlsson M."/>
            <person name="Huettel B."/>
            <person name="Barry K.W."/>
            <person name="Haridas S."/>
            <person name="Chen C."/>
            <person name="Bauer D."/>
            <person name="Andreopoulos W."/>
            <person name="Pangilinan J."/>
            <person name="LaButti K."/>
            <person name="Riley R."/>
            <person name="Lipzen A."/>
            <person name="Clum A."/>
            <person name="Drula E."/>
            <person name="Henrissat B."/>
            <person name="Kohler A."/>
            <person name="Grigoriev I.V."/>
            <person name="Martin F.M."/>
            <person name="Hacquard S."/>
        </authorList>
    </citation>
    <scope>NUCLEOTIDE SEQUENCE</scope>
    <source>
        <strain evidence="2">MPI-SDFR-AT-0120</strain>
    </source>
</reference>
<feature type="region of interest" description="Disordered" evidence="1">
    <location>
        <begin position="164"/>
        <end position="201"/>
    </location>
</feature>
<gene>
    <name evidence="2" type="ORF">FB567DRAFT_619452</name>
</gene>
<keyword evidence="3" id="KW-1185">Reference proteome</keyword>
<feature type="region of interest" description="Disordered" evidence="1">
    <location>
        <begin position="214"/>
        <end position="369"/>
    </location>
</feature>
<name>A0A8K0VZ45_9PLEO</name>
<feature type="region of interest" description="Disordered" evidence="1">
    <location>
        <begin position="1"/>
        <end position="25"/>
    </location>
</feature>
<feature type="compositionally biased region" description="Polar residues" evidence="1">
    <location>
        <begin position="254"/>
        <end position="283"/>
    </location>
</feature>
<feature type="compositionally biased region" description="Polar residues" evidence="1">
    <location>
        <begin position="214"/>
        <end position="224"/>
    </location>
</feature>
<accession>A0A8K0VZ45</accession>
<feature type="compositionally biased region" description="Basic and acidic residues" evidence="1">
    <location>
        <begin position="292"/>
        <end position="312"/>
    </location>
</feature>